<dbReference type="SUPFAM" id="SSF56112">
    <property type="entry name" value="Protein kinase-like (PK-like)"/>
    <property type="match status" value="1"/>
</dbReference>
<dbReference type="EMBL" id="LXQA010063047">
    <property type="protein sequence ID" value="MCI06786.1"/>
    <property type="molecule type" value="Genomic_DNA"/>
</dbReference>
<feature type="non-terminal residue" evidence="1">
    <location>
        <position position="1"/>
    </location>
</feature>
<dbReference type="InterPro" id="IPR011009">
    <property type="entry name" value="Kinase-like_dom_sf"/>
</dbReference>
<proteinExistence type="predicted"/>
<dbReference type="Gene3D" id="1.10.510.10">
    <property type="entry name" value="Transferase(Phosphotransferase) domain 1"/>
    <property type="match status" value="1"/>
</dbReference>
<accession>A0A392P6C2</accession>
<organism evidence="1 2">
    <name type="scientific">Trifolium medium</name>
    <dbReference type="NCBI Taxonomy" id="97028"/>
    <lineage>
        <taxon>Eukaryota</taxon>
        <taxon>Viridiplantae</taxon>
        <taxon>Streptophyta</taxon>
        <taxon>Embryophyta</taxon>
        <taxon>Tracheophyta</taxon>
        <taxon>Spermatophyta</taxon>
        <taxon>Magnoliopsida</taxon>
        <taxon>eudicotyledons</taxon>
        <taxon>Gunneridae</taxon>
        <taxon>Pentapetalae</taxon>
        <taxon>rosids</taxon>
        <taxon>fabids</taxon>
        <taxon>Fabales</taxon>
        <taxon>Fabaceae</taxon>
        <taxon>Papilionoideae</taxon>
        <taxon>50 kb inversion clade</taxon>
        <taxon>NPAAA clade</taxon>
        <taxon>Hologalegina</taxon>
        <taxon>IRL clade</taxon>
        <taxon>Trifolieae</taxon>
        <taxon>Trifolium</taxon>
    </lineage>
</organism>
<keyword evidence="1" id="KW-0418">Kinase</keyword>
<evidence type="ECO:0000313" key="1">
    <source>
        <dbReference type="EMBL" id="MCI06786.1"/>
    </source>
</evidence>
<dbReference type="GO" id="GO:0016301">
    <property type="term" value="F:kinase activity"/>
    <property type="evidence" value="ECO:0007669"/>
    <property type="project" value="UniProtKB-KW"/>
</dbReference>
<keyword evidence="2" id="KW-1185">Reference proteome</keyword>
<reference evidence="1 2" key="1">
    <citation type="journal article" date="2018" name="Front. Plant Sci.">
        <title>Red Clover (Trifolium pratense) and Zigzag Clover (T. medium) - A Picture of Genomic Similarities and Differences.</title>
        <authorList>
            <person name="Dluhosova J."/>
            <person name="Istvanek J."/>
            <person name="Nedelnik J."/>
            <person name="Repkova J."/>
        </authorList>
    </citation>
    <scope>NUCLEOTIDE SEQUENCE [LARGE SCALE GENOMIC DNA]</scope>
    <source>
        <strain evidence="2">cv. 10/8</strain>
        <tissue evidence="1">Leaf</tissue>
    </source>
</reference>
<protein>
    <submittedName>
        <fullName evidence="1">Putative serine/threonine-protein kinase</fullName>
    </submittedName>
</protein>
<name>A0A392P6C2_9FABA</name>
<evidence type="ECO:0000313" key="2">
    <source>
        <dbReference type="Proteomes" id="UP000265520"/>
    </source>
</evidence>
<comment type="caution">
    <text evidence="1">The sequence shown here is derived from an EMBL/GenBank/DDBJ whole genome shotgun (WGS) entry which is preliminary data.</text>
</comment>
<sequence>VEQLHRIFRLCGTPSQEYWKKLKLSTTFIPPKSYRPSLVETFKDLPPSSLGLLCTLLALDPAFRGSSSKALKNQFFLTSPLACDLSGLPTIYKEDDENIQAKEQIK</sequence>
<dbReference type="AlphaFoldDB" id="A0A392P6C2"/>
<dbReference type="Proteomes" id="UP000265520">
    <property type="component" value="Unassembled WGS sequence"/>
</dbReference>
<keyword evidence="1" id="KW-0808">Transferase</keyword>